<evidence type="ECO:0000313" key="2">
    <source>
        <dbReference type="Proteomes" id="UP000186583"/>
    </source>
</evidence>
<sequence>MPSEKTRYQSPEDEEDILLAAFNGEKLPQSIRWLDKAKDYCIFATSPEVNKLCSKEGATSKLFARARNVRLIMSNIIPDMADDEKSYCIWYPDTATEVTYRALAQRYPGMRYHVGRACAVAGYSDLYNELQLLPDISIAEEAQDNAESGAVIFESLVGQDTRYAVIDDYTRIVSLTNPKSGVYLNGDTAIRSSLSVARDFKDNISNREHYFDIQEDRFISTEERPGIVRAALDDEHVHLLYSPLPKDLPTTNKDALVIMAAWEGNFERYMRLRRPRRVDGEISAVIRAAYNHTNFAKWLETCLDRVENFEEKERKSPPAGCLCTRHHEQRSLSHHLRHVWRSAACAFLVAGLAPTRTPSESWHGAVRIWLAKSQSPALLQTTKRCSPS</sequence>
<reference evidence="1 2" key="1">
    <citation type="submission" date="2016-11" db="EMBL/GenBank/DDBJ databases">
        <title>Draft Genome Assembly of Colletotrichum chlorophyti a pathogen of herbaceous plants.</title>
        <authorList>
            <person name="Gan P."/>
            <person name="Narusaka M."/>
            <person name="Tsushima A."/>
            <person name="Narusaka Y."/>
            <person name="Takano Y."/>
            <person name="Shirasu K."/>
        </authorList>
    </citation>
    <scope>NUCLEOTIDE SEQUENCE [LARGE SCALE GENOMIC DNA]</scope>
    <source>
        <strain evidence="1 2">NTL11</strain>
    </source>
</reference>
<gene>
    <name evidence="1" type="ORF">CCHL11_03870</name>
</gene>
<dbReference type="Proteomes" id="UP000186583">
    <property type="component" value="Unassembled WGS sequence"/>
</dbReference>
<organism evidence="1 2">
    <name type="scientific">Colletotrichum chlorophyti</name>
    <dbReference type="NCBI Taxonomy" id="708187"/>
    <lineage>
        <taxon>Eukaryota</taxon>
        <taxon>Fungi</taxon>
        <taxon>Dikarya</taxon>
        <taxon>Ascomycota</taxon>
        <taxon>Pezizomycotina</taxon>
        <taxon>Sordariomycetes</taxon>
        <taxon>Hypocreomycetidae</taxon>
        <taxon>Glomerellales</taxon>
        <taxon>Glomerellaceae</taxon>
        <taxon>Colletotrichum</taxon>
    </lineage>
</organism>
<protein>
    <submittedName>
        <fullName evidence="1">Uncharacterized protein</fullName>
    </submittedName>
</protein>
<proteinExistence type="predicted"/>
<dbReference type="OrthoDB" id="4360026at2759"/>
<dbReference type="EMBL" id="MPGH01000111">
    <property type="protein sequence ID" value="OLN86685.1"/>
    <property type="molecule type" value="Genomic_DNA"/>
</dbReference>
<evidence type="ECO:0000313" key="1">
    <source>
        <dbReference type="EMBL" id="OLN86685.1"/>
    </source>
</evidence>
<accession>A0A1Q8RQT4</accession>
<dbReference type="STRING" id="708187.A0A1Q8RQT4"/>
<name>A0A1Q8RQT4_9PEZI</name>
<dbReference type="AlphaFoldDB" id="A0A1Q8RQT4"/>
<comment type="caution">
    <text evidence="1">The sequence shown here is derived from an EMBL/GenBank/DDBJ whole genome shotgun (WGS) entry which is preliminary data.</text>
</comment>
<keyword evidence="2" id="KW-1185">Reference proteome</keyword>